<dbReference type="EMBL" id="JAUJYN010000006">
    <property type="protein sequence ID" value="KAK1268410.1"/>
    <property type="molecule type" value="Genomic_DNA"/>
</dbReference>
<keyword evidence="3" id="KW-1185">Reference proteome</keyword>
<gene>
    <name evidence="2" type="ORF">QJS04_geneDACA006698</name>
</gene>
<reference evidence="2" key="2">
    <citation type="submission" date="2023-06" db="EMBL/GenBank/DDBJ databases">
        <authorList>
            <person name="Ma L."/>
            <person name="Liu K.-W."/>
            <person name="Li Z."/>
            <person name="Hsiao Y.-Y."/>
            <person name="Qi Y."/>
            <person name="Fu T."/>
            <person name="Tang G."/>
            <person name="Zhang D."/>
            <person name="Sun W.-H."/>
            <person name="Liu D.-K."/>
            <person name="Li Y."/>
            <person name="Chen G.-Z."/>
            <person name="Liu X.-D."/>
            <person name="Liao X.-Y."/>
            <person name="Jiang Y.-T."/>
            <person name="Yu X."/>
            <person name="Hao Y."/>
            <person name="Huang J."/>
            <person name="Zhao X.-W."/>
            <person name="Ke S."/>
            <person name="Chen Y.-Y."/>
            <person name="Wu W.-L."/>
            <person name="Hsu J.-L."/>
            <person name="Lin Y.-F."/>
            <person name="Huang M.-D."/>
            <person name="Li C.-Y."/>
            <person name="Huang L."/>
            <person name="Wang Z.-W."/>
            <person name="Zhao X."/>
            <person name="Zhong W.-Y."/>
            <person name="Peng D.-H."/>
            <person name="Ahmad S."/>
            <person name="Lan S."/>
            <person name="Zhang J.-S."/>
            <person name="Tsai W.-C."/>
            <person name="Van De Peer Y."/>
            <person name="Liu Z.-J."/>
        </authorList>
    </citation>
    <scope>NUCLEOTIDE SEQUENCE</scope>
    <source>
        <strain evidence="2">SCP</strain>
        <tissue evidence="2">Leaves</tissue>
    </source>
</reference>
<feature type="region of interest" description="Disordered" evidence="1">
    <location>
        <begin position="1"/>
        <end position="89"/>
    </location>
</feature>
<feature type="compositionally biased region" description="Basic and acidic residues" evidence="1">
    <location>
        <begin position="54"/>
        <end position="69"/>
    </location>
</feature>
<comment type="caution">
    <text evidence="2">The sequence shown here is derived from an EMBL/GenBank/DDBJ whole genome shotgun (WGS) entry which is preliminary data.</text>
</comment>
<evidence type="ECO:0000256" key="1">
    <source>
        <dbReference type="SAM" id="MobiDB-lite"/>
    </source>
</evidence>
<evidence type="ECO:0000313" key="3">
    <source>
        <dbReference type="Proteomes" id="UP001179952"/>
    </source>
</evidence>
<dbReference type="AlphaFoldDB" id="A0AAV9AVV5"/>
<organism evidence="2 3">
    <name type="scientific">Acorus gramineus</name>
    <name type="common">Dwarf sweet flag</name>
    <dbReference type="NCBI Taxonomy" id="55184"/>
    <lineage>
        <taxon>Eukaryota</taxon>
        <taxon>Viridiplantae</taxon>
        <taxon>Streptophyta</taxon>
        <taxon>Embryophyta</taxon>
        <taxon>Tracheophyta</taxon>
        <taxon>Spermatophyta</taxon>
        <taxon>Magnoliopsida</taxon>
        <taxon>Liliopsida</taxon>
        <taxon>Acoraceae</taxon>
        <taxon>Acorus</taxon>
    </lineage>
</organism>
<dbReference type="PANTHER" id="PTHR33914:SF2">
    <property type="entry name" value="OS02G0582100 PROTEIN"/>
    <property type="match status" value="1"/>
</dbReference>
<protein>
    <submittedName>
        <fullName evidence="2">Uncharacterized protein</fullName>
    </submittedName>
</protein>
<evidence type="ECO:0000313" key="2">
    <source>
        <dbReference type="EMBL" id="KAK1268410.1"/>
    </source>
</evidence>
<dbReference type="InterPro" id="IPR040378">
    <property type="entry name" value="BASL"/>
</dbReference>
<dbReference type="GO" id="GO:0009786">
    <property type="term" value="P:regulation of asymmetric cell division"/>
    <property type="evidence" value="ECO:0007669"/>
    <property type="project" value="InterPro"/>
</dbReference>
<accession>A0AAV9AVV5</accession>
<sequence length="414" mass="45467">MRIDSETTHFHSSPVHEPTSKTVECSENGLEPKILKENDNIRRELDYETASPFDVERRSEDIDIDERSHAIAPQDIITDDSDLDENETDSFTDKTVTNVKLRETIVGFEEGVHHAVKDICIDEGVRSPDKILSDTDKVNHNGEHGIMHSEMDEHCGSGMSGGVEALASEDQPALDADKDAILQCGPTSCEENREKLNPFLDDSIISYQNIIVEKILPPWESDMIGVFSSMPGFDENNLQQPSDQVSIGEVDSTAIVGPSTKEMDKTDDSTNACSSSEVEGGINPFDMESGPHEAKVQARSIDTTEQQSGEAPKVVGAEETVSDVPSVSSRSLYIHGHGDSVSGAPSGHITYSGQIPFSGSISLRSDSSTTSVRSFAFPVMHSEWNSSPVKMAKADRRHVRKLRGWRDRLLCCRF</sequence>
<feature type="compositionally biased region" description="Acidic residues" evidence="1">
    <location>
        <begin position="77"/>
        <end position="89"/>
    </location>
</feature>
<feature type="compositionally biased region" description="Basic and acidic residues" evidence="1">
    <location>
        <begin position="33"/>
        <end position="46"/>
    </location>
</feature>
<reference evidence="2" key="1">
    <citation type="journal article" date="2023" name="Nat. Commun.">
        <title>Diploid and tetraploid genomes of Acorus and the evolution of monocots.</title>
        <authorList>
            <person name="Ma L."/>
            <person name="Liu K.W."/>
            <person name="Li Z."/>
            <person name="Hsiao Y.Y."/>
            <person name="Qi Y."/>
            <person name="Fu T."/>
            <person name="Tang G.D."/>
            <person name="Zhang D."/>
            <person name="Sun W.H."/>
            <person name="Liu D.K."/>
            <person name="Li Y."/>
            <person name="Chen G.Z."/>
            <person name="Liu X.D."/>
            <person name="Liao X.Y."/>
            <person name="Jiang Y.T."/>
            <person name="Yu X."/>
            <person name="Hao Y."/>
            <person name="Huang J."/>
            <person name="Zhao X.W."/>
            <person name="Ke S."/>
            <person name="Chen Y.Y."/>
            <person name="Wu W.L."/>
            <person name="Hsu J.L."/>
            <person name="Lin Y.F."/>
            <person name="Huang M.D."/>
            <person name="Li C.Y."/>
            <person name="Huang L."/>
            <person name="Wang Z.W."/>
            <person name="Zhao X."/>
            <person name="Zhong W.Y."/>
            <person name="Peng D.H."/>
            <person name="Ahmad S."/>
            <person name="Lan S."/>
            <person name="Zhang J.S."/>
            <person name="Tsai W.C."/>
            <person name="Van de Peer Y."/>
            <person name="Liu Z.J."/>
        </authorList>
    </citation>
    <scope>NUCLEOTIDE SEQUENCE</scope>
    <source>
        <strain evidence="2">SCP</strain>
    </source>
</reference>
<name>A0AAV9AVV5_ACOGR</name>
<dbReference type="Proteomes" id="UP001179952">
    <property type="component" value="Unassembled WGS sequence"/>
</dbReference>
<feature type="region of interest" description="Disordered" evidence="1">
    <location>
        <begin position="256"/>
        <end position="313"/>
    </location>
</feature>
<feature type="compositionally biased region" description="Polar residues" evidence="1">
    <location>
        <begin position="300"/>
        <end position="309"/>
    </location>
</feature>
<proteinExistence type="predicted"/>
<dbReference type="PANTHER" id="PTHR33914">
    <property type="entry name" value="18S PRE-RIBOSOMAL ASSEMBLY PROTEIN GAR2-LIKE PROTEIN"/>
    <property type="match status" value="1"/>
</dbReference>